<evidence type="ECO:0008006" key="3">
    <source>
        <dbReference type="Google" id="ProtNLM"/>
    </source>
</evidence>
<dbReference type="RefSeq" id="WP_163249880.1">
    <property type="nucleotide sequence ID" value="NZ_JAAIUV010000001.1"/>
</dbReference>
<organism evidence="1 2">
    <name type="scientific">Neobacillus thermocopriae</name>
    <dbReference type="NCBI Taxonomy" id="1215031"/>
    <lineage>
        <taxon>Bacteria</taxon>
        <taxon>Bacillati</taxon>
        <taxon>Bacillota</taxon>
        <taxon>Bacilli</taxon>
        <taxon>Bacillales</taxon>
        <taxon>Bacillaceae</taxon>
        <taxon>Neobacillus</taxon>
    </lineage>
</organism>
<gene>
    <name evidence="1" type="ORF">G4Z05_00410</name>
</gene>
<evidence type="ECO:0000313" key="1">
    <source>
        <dbReference type="EMBL" id="NEX77365.1"/>
    </source>
</evidence>
<sequence length="227" mass="25809">MTRTSVSFDIDKKNWNNKNTFPDFVYTDANSVLEIFFNRQYGQVTEDYINELVNNRNGFITWSQHTIDEITQVIHVDEYFKLAKAKKIRGKNIWKVAENTATEKESISIAQNVLTKVDSIITTLEQFGGKTEVDEQATNALTKHIYLNYGLSIKDAKHLAIANLSGINNILTHDAGFLRFPNINVYGASKEIVRNYIPGQAPSPYVDLSKQLILQQSEEEIEDENAS</sequence>
<name>A0A6B3TKA9_9BACI</name>
<keyword evidence="2" id="KW-1185">Reference proteome</keyword>
<dbReference type="AlphaFoldDB" id="A0A6B3TKA9"/>
<evidence type="ECO:0000313" key="2">
    <source>
        <dbReference type="Proteomes" id="UP000481621"/>
    </source>
</evidence>
<proteinExistence type="predicted"/>
<dbReference type="SUPFAM" id="SSF88723">
    <property type="entry name" value="PIN domain-like"/>
    <property type="match status" value="1"/>
</dbReference>
<accession>A0A6B3TKA9</accession>
<dbReference type="Gene3D" id="3.40.50.1010">
    <property type="entry name" value="5'-nuclease"/>
    <property type="match status" value="1"/>
</dbReference>
<dbReference type="Proteomes" id="UP000481621">
    <property type="component" value="Unassembled WGS sequence"/>
</dbReference>
<dbReference type="InterPro" id="IPR029060">
    <property type="entry name" value="PIN-like_dom_sf"/>
</dbReference>
<dbReference type="EMBL" id="JAAIUV010000001">
    <property type="protein sequence ID" value="NEX77365.1"/>
    <property type="molecule type" value="Genomic_DNA"/>
</dbReference>
<reference evidence="1" key="1">
    <citation type="submission" date="2020-02" db="EMBL/GenBank/DDBJ databases">
        <title>Bacillus sedimentmangrovi sp. nov., isolated from sediment of the mangrove ecosystem.</title>
        <authorList>
            <person name="Liu G."/>
        </authorList>
    </citation>
    <scope>NUCLEOTIDE SEQUENCE [LARGE SCALE GENOMIC DNA]</scope>
    <source>
        <strain evidence="1">SgZ-7</strain>
    </source>
</reference>
<comment type="caution">
    <text evidence="1">The sequence shown here is derived from an EMBL/GenBank/DDBJ whole genome shotgun (WGS) entry which is preliminary data.</text>
</comment>
<protein>
    <recommendedName>
        <fullName evidence="3">PIN domain-containing protein</fullName>
    </recommendedName>
</protein>